<evidence type="ECO:0000313" key="11">
    <source>
        <dbReference type="EMBL" id="KAF8487456.1"/>
    </source>
</evidence>
<dbReference type="GO" id="GO:0008270">
    <property type="term" value="F:zinc ion binding"/>
    <property type="evidence" value="ECO:0007669"/>
    <property type="project" value="UniProtKB-KW"/>
</dbReference>
<comment type="subcellular location">
    <subcellularLocation>
        <location evidence="1">Membrane</location>
        <topology evidence="1">Multi-pass membrane protein</topology>
    </subcellularLocation>
</comment>
<sequence>MDQTSEDSHEPTVDDLRVKLCYICREEERHDRPPHPPTVWTHPCKCTLVAHENCLHHWIKTQQRDFGRSRGELKCPQCGELYEFEGFNPVILRIFNAVNRALSRSGRAITACCVGTIVLSSGAGVYLTCVTYGAFAVREFLGPDIFRTLLTTNPMNWPVHAWFYLPMIPFSLIVSRTPLVFWSTSPLVPLLFPWPSTIPVAAALAQSSSRSMRVGRRALWPPPPALVCALFPFVRVLYGRLRDRIIRSMVQDLVPTRAQLAQRRLQRRMQQGRQEHQRQGNQQDQPQHGQQPQQPQQPQQRAEPGQEPVQEPAPVRRDANDLGAVAARAIRVTGASLGRLVGGALLMPTIARIMGSMLLHISHAVPLIRTLIAPLPPPLPLPPPPPPTGPIGALVGLIRGTRDAQPDIALRRPFGATRVGYGTAVLRGVLATSHEWATSDPVWWRNALGLGVFLVVKDGLKILHLWLAKRELEERHIKNKSFAGIDLAELDLIERNK</sequence>
<proteinExistence type="predicted"/>
<evidence type="ECO:0000256" key="4">
    <source>
        <dbReference type="ARBA" id="ARBA00022771"/>
    </source>
</evidence>
<evidence type="ECO:0000256" key="1">
    <source>
        <dbReference type="ARBA" id="ARBA00004141"/>
    </source>
</evidence>
<evidence type="ECO:0000256" key="5">
    <source>
        <dbReference type="ARBA" id="ARBA00022833"/>
    </source>
</evidence>
<comment type="caution">
    <text evidence="11">The sequence shown here is derived from an EMBL/GenBank/DDBJ whole genome shotgun (WGS) entry which is preliminary data.</text>
</comment>
<feature type="compositionally biased region" description="Low complexity" evidence="8">
    <location>
        <begin position="279"/>
        <end position="308"/>
    </location>
</feature>
<dbReference type="AlphaFoldDB" id="A0A9P5N7T7"/>
<keyword evidence="6 9" id="KW-1133">Transmembrane helix</keyword>
<name>A0A9P5N7T7_9AGAM</name>
<feature type="transmembrane region" description="Helical" evidence="9">
    <location>
        <begin position="218"/>
        <end position="238"/>
    </location>
</feature>
<gene>
    <name evidence="11" type="ORF">DFH94DRAFT_621770</name>
</gene>
<dbReference type="Pfam" id="PF12906">
    <property type="entry name" value="RINGv"/>
    <property type="match status" value="1"/>
</dbReference>
<reference evidence="11" key="1">
    <citation type="submission" date="2019-10" db="EMBL/GenBank/DDBJ databases">
        <authorList>
            <consortium name="DOE Joint Genome Institute"/>
            <person name="Kuo A."/>
            <person name="Miyauchi S."/>
            <person name="Kiss E."/>
            <person name="Drula E."/>
            <person name="Kohler A."/>
            <person name="Sanchez-Garcia M."/>
            <person name="Andreopoulos B."/>
            <person name="Barry K.W."/>
            <person name="Bonito G."/>
            <person name="Buee M."/>
            <person name="Carver A."/>
            <person name="Chen C."/>
            <person name="Cichocki N."/>
            <person name="Clum A."/>
            <person name="Culley D."/>
            <person name="Crous P.W."/>
            <person name="Fauchery L."/>
            <person name="Girlanda M."/>
            <person name="Hayes R."/>
            <person name="Keri Z."/>
            <person name="LaButti K."/>
            <person name="Lipzen A."/>
            <person name="Lombard V."/>
            <person name="Magnuson J."/>
            <person name="Maillard F."/>
            <person name="Morin E."/>
            <person name="Murat C."/>
            <person name="Nolan M."/>
            <person name="Ohm R."/>
            <person name="Pangilinan J."/>
            <person name="Pereira M."/>
            <person name="Perotto S."/>
            <person name="Peter M."/>
            <person name="Riley R."/>
            <person name="Sitrit Y."/>
            <person name="Stielow B."/>
            <person name="Szollosi G."/>
            <person name="Zifcakova L."/>
            <person name="Stursova M."/>
            <person name="Spatafora J.W."/>
            <person name="Tedersoo L."/>
            <person name="Vaario L.-M."/>
            <person name="Yamada A."/>
            <person name="Yan M."/>
            <person name="Wang P."/>
            <person name="Xu J."/>
            <person name="Bruns T."/>
            <person name="Baldrian P."/>
            <person name="Vilgalys R."/>
            <person name="Henrissat B."/>
            <person name="Grigoriev I.V."/>
            <person name="Hibbett D."/>
            <person name="Nagy L.G."/>
            <person name="Martin F.M."/>
        </authorList>
    </citation>
    <scope>NUCLEOTIDE SEQUENCE</scope>
    <source>
        <strain evidence="11">Prilba</strain>
    </source>
</reference>
<dbReference type="GO" id="GO:0016020">
    <property type="term" value="C:membrane"/>
    <property type="evidence" value="ECO:0007669"/>
    <property type="project" value="UniProtKB-SubCell"/>
</dbReference>
<feature type="compositionally biased region" description="Low complexity" evidence="8">
    <location>
        <begin position="261"/>
        <end position="272"/>
    </location>
</feature>
<dbReference type="OrthoDB" id="5817083at2759"/>
<dbReference type="PANTHER" id="PTHR46283">
    <property type="entry name" value="E3 UBIQUITIN-PROTEIN LIGASE MARCH5"/>
    <property type="match status" value="1"/>
</dbReference>
<dbReference type="SMART" id="SM00744">
    <property type="entry name" value="RINGv"/>
    <property type="match status" value="1"/>
</dbReference>
<accession>A0A9P5N7T7</accession>
<feature type="transmembrane region" description="Helical" evidence="9">
    <location>
        <begin position="187"/>
        <end position="206"/>
    </location>
</feature>
<keyword evidence="3" id="KW-0479">Metal-binding</keyword>
<reference evidence="11" key="2">
    <citation type="journal article" date="2020" name="Nat. Commun.">
        <title>Large-scale genome sequencing of mycorrhizal fungi provides insights into the early evolution of symbiotic traits.</title>
        <authorList>
            <person name="Miyauchi S."/>
            <person name="Kiss E."/>
            <person name="Kuo A."/>
            <person name="Drula E."/>
            <person name="Kohler A."/>
            <person name="Sanchez-Garcia M."/>
            <person name="Morin E."/>
            <person name="Andreopoulos B."/>
            <person name="Barry K.W."/>
            <person name="Bonito G."/>
            <person name="Buee M."/>
            <person name="Carver A."/>
            <person name="Chen C."/>
            <person name="Cichocki N."/>
            <person name="Clum A."/>
            <person name="Culley D."/>
            <person name="Crous P.W."/>
            <person name="Fauchery L."/>
            <person name="Girlanda M."/>
            <person name="Hayes R.D."/>
            <person name="Keri Z."/>
            <person name="LaButti K."/>
            <person name="Lipzen A."/>
            <person name="Lombard V."/>
            <person name="Magnuson J."/>
            <person name="Maillard F."/>
            <person name="Murat C."/>
            <person name="Nolan M."/>
            <person name="Ohm R.A."/>
            <person name="Pangilinan J."/>
            <person name="Pereira M.F."/>
            <person name="Perotto S."/>
            <person name="Peter M."/>
            <person name="Pfister S."/>
            <person name="Riley R."/>
            <person name="Sitrit Y."/>
            <person name="Stielow J.B."/>
            <person name="Szollosi G."/>
            <person name="Zifcakova L."/>
            <person name="Stursova M."/>
            <person name="Spatafora J.W."/>
            <person name="Tedersoo L."/>
            <person name="Vaario L.M."/>
            <person name="Yamada A."/>
            <person name="Yan M."/>
            <person name="Wang P."/>
            <person name="Xu J."/>
            <person name="Bruns T."/>
            <person name="Baldrian P."/>
            <person name="Vilgalys R."/>
            <person name="Dunand C."/>
            <person name="Henrissat B."/>
            <person name="Grigoriev I.V."/>
            <person name="Hibbett D."/>
            <person name="Nagy L.G."/>
            <person name="Martin F.M."/>
        </authorList>
    </citation>
    <scope>NUCLEOTIDE SEQUENCE</scope>
    <source>
        <strain evidence="11">Prilba</strain>
    </source>
</reference>
<evidence type="ECO:0000256" key="6">
    <source>
        <dbReference type="ARBA" id="ARBA00022989"/>
    </source>
</evidence>
<keyword evidence="7 9" id="KW-0472">Membrane</keyword>
<dbReference type="Gene3D" id="3.30.40.10">
    <property type="entry name" value="Zinc/RING finger domain, C3HC4 (zinc finger)"/>
    <property type="match status" value="1"/>
</dbReference>
<dbReference type="InterPro" id="IPR013083">
    <property type="entry name" value="Znf_RING/FYVE/PHD"/>
</dbReference>
<evidence type="ECO:0000256" key="9">
    <source>
        <dbReference type="SAM" id="Phobius"/>
    </source>
</evidence>
<keyword evidence="12" id="KW-1185">Reference proteome</keyword>
<keyword evidence="5" id="KW-0862">Zinc</keyword>
<dbReference type="PROSITE" id="PS51292">
    <property type="entry name" value="ZF_RING_CH"/>
    <property type="match status" value="1"/>
</dbReference>
<feature type="domain" description="RING-CH-type" evidence="10">
    <location>
        <begin position="13"/>
        <end position="85"/>
    </location>
</feature>
<feature type="region of interest" description="Disordered" evidence="8">
    <location>
        <begin position="261"/>
        <end position="317"/>
    </location>
</feature>
<protein>
    <recommendedName>
        <fullName evidence="10">RING-CH-type domain-containing protein</fullName>
    </recommendedName>
</protein>
<dbReference type="Proteomes" id="UP000759537">
    <property type="component" value="Unassembled WGS sequence"/>
</dbReference>
<feature type="transmembrane region" description="Helical" evidence="9">
    <location>
        <begin position="108"/>
        <end position="137"/>
    </location>
</feature>
<evidence type="ECO:0000256" key="3">
    <source>
        <dbReference type="ARBA" id="ARBA00022723"/>
    </source>
</evidence>
<organism evidence="11 12">
    <name type="scientific">Russula ochroleuca</name>
    <dbReference type="NCBI Taxonomy" id="152965"/>
    <lineage>
        <taxon>Eukaryota</taxon>
        <taxon>Fungi</taxon>
        <taxon>Dikarya</taxon>
        <taxon>Basidiomycota</taxon>
        <taxon>Agaricomycotina</taxon>
        <taxon>Agaricomycetes</taxon>
        <taxon>Russulales</taxon>
        <taxon>Russulaceae</taxon>
        <taxon>Russula</taxon>
    </lineage>
</organism>
<dbReference type="SUPFAM" id="SSF57850">
    <property type="entry name" value="RING/U-box"/>
    <property type="match status" value="1"/>
</dbReference>
<evidence type="ECO:0000259" key="10">
    <source>
        <dbReference type="PROSITE" id="PS51292"/>
    </source>
</evidence>
<evidence type="ECO:0000313" key="12">
    <source>
        <dbReference type="Proteomes" id="UP000759537"/>
    </source>
</evidence>
<feature type="transmembrane region" description="Helical" evidence="9">
    <location>
        <begin position="157"/>
        <end position="175"/>
    </location>
</feature>
<dbReference type="InterPro" id="IPR011016">
    <property type="entry name" value="Znf_RING-CH"/>
</dbReference>
<keyword evidence="2 9" id="KW-0812">Transmembrane</keyword>
<evidence type="ECO:0000256" key="8">
    <source>
        <dbReference type="SAM" id="MobiDB-lite"/>
    </source>
</evidence>
<evidence type="ECO:0000256" key="7">
    <source>
        <dbReference type="ARBA" id="ARBA00023136"/>
    </source>
</evidence>
<keyword evidence="4" id="KW-0863">Zinc-finger</keyword>
<dbReference type="EMBL" id="WHVB01000001">
    <property type="protein sequence ID" value="KAF8487456.1"/>
    <property type="molecule type" value="Genomic_DNA"/>
</dbReference>
<evidence type="ECO:0000256" key="2">
    <source>
        <dbReference type="ARBA" id="ARBA00022692"/>
    </source>
</evidence>